<protein>
    <submittedName>
        <fullName evidence="3">Putative serine proteinase inhibitor ku family</fullName>
    </submittedName>
</protein>
<organism evidence="3">
    <name type="scientific">Culex tarsalis</name>
    <name type="common">Encephalitis mosquito</name>
    <dbReference type="NCBI Taxonomy" id="7177"/>
    <lineage>
        <taxon>Eukaryota</taxon>
        <taxon>Metazoa</taxon>
        <taxon>Ecdysozoa</taxon>
        <taxon>Arthropoda</taxon>
        <taxon>Hexapoda</taxon>
        <taxon>Insecta</taxon>
        <taxon>Pterygota</taxon>
        <taxon>Neoptera</taxon>
        <taxon>Endopterygota</taxon>
        <taxon>Diptera</taxon>
        <taxon>Nematocera</taxon>
        <taxon>Culicoidea</taxon>
        <taxon>Culicidae</taxon>
        <taxon>Culicinae</taxon>
        <taxon>Culicini</taxon>
        <taxon>Culex</taxon>
        <taxon>Culex</taxon>
    </lineage>
</organism>
<sequence>MLSKVVVFVALVQLSQIRADFPGYRLNRTVSAIKKSVEPCDGLGHYSTCTSCDTVQVCLGTEVTSRHCGSLSPDKPYCNKGQCSGIPTFEGACQPQPIWCSDEGFFPDPFVCQMFHYCQKGNIPSEVYQCPGDSVFNPDTLECRKRENDAQCMVISCQANEIFSKYGTSERFFGYCAMQVGYATAVRVFRCAEGTKFDGQKCVYDCKTEGRFADTRSQYIWYECVRNEAGQLESITNKCPWGRVVDINLGVCIPWNARAEVVQL</sequence>
<dbReference type="InterPro" id="IPR036508">
    <property type="entry name" value="Chitin-bd_dom_sf"/>
</dbReference>
<dbReference type="Gene3D" id="2.170.140.10">
    <property type="entry name" value="Chitin binding domain"/>
    <property type="match status" value="1"/>
</dbReference>
<dbReference type="AlphaFoldDB" id="A0A1Q3FJQ5"/>
<dbReference type="GO" id="GO:0008061">
    <property type="term" value="F:chitin binding"/>
    <property type="evidence" value="ECO:0007669"/>
    <property type="project" value="InterPro"/>
</dbReference>
<evidence type="ECO:0000259" key="2">
    <source>
        <dbReference type="PROSITE" id="PS50940"/>
    </source>
</evidence>
<dbReference type="SMART" id="SM00494">
    <property type="entry name" value="ChtBD2"/>
    <property type="match status" value="2"/>
</dbReference>
<reference evidence="3" key="1">
    <citation type="submission" date="2017-01" db="EMBL/GenBank/DDBJ databases">
        <title>A deep insight into the sialotranscriptome of adult male and female Cluex tarsalis mosquitoes.</title>
        <authorList>
            <person name="Ribeiro J.M."/>
            <person name="Moreira F."/>
            <person name="Bernard K.A."/>
            <person name="Calvo E."/>
        </authorList>
    </citation>
    <scope>NUCLEOTIDE SEQUENCE</scope>
    <source>
        <strain evidence="3">Kern County</strain>
        <tissue evidence="3">Salivary glands</tissue>
    </source>
</reference>
<name>A0A1Q3FJQ5_CULTA</name>
<dbReference type="InterPro" id="IPR002557">
    <property type="entry name" value="Chitin-bd_dom"/>
</dbReference>
<evidence type="ECO:0000256" key="1">
    <source>
        <dbReference type="SAM" id="SignalP"/>
    </source>
</evidence>
<keyword evidence="1" id="KW-0732">Signal</keyword>
<dbReference type="PROSITE" id="PS50940">
    <property type="entry name" value="CHIT_BIND_II"/>
    <property type="match status" value="1"/>
</dbReference>
<proteinExistence type="predicted"/>
<dbReference type="GO" id="GO:0005576">
    <property type="term" value="C:extracellular region"/>
    <property type="evidence" value="ECO:0007669"/>
    <property type="project" value="InterPro"/>
</dbReference>
<feature type="signal peptide" evidence="1">
    <location>
        <begin position="1"/>
        <end position="19"/>
    </location>
</feature>
<dbReference type="Pfam" id="PF01607">
    <property type="entry name" value="CBM_14"/>
    <property type="match status" value="1"/>
</dbReference>
<dbReference type="EMBL" id="GFDL01007313">
    <property type="protein sequence ID" value="JAV27732.1"/>
    <property type="molecule type" value="Transcribed_RNA"/>
</dbReference>
<feature type="domain" description="Chitin-binding type-2" evidence="2">
    <location>
        <begin position="97"/>
        <end position="154"/>
    </location>
</feature>
<evidence type="ECO:0000313" key="3">
    <source>
        <dbReference type="EMBL" id="JAV27732.1"/>
    </source>
</evidence>
<dbReference type="SUPFAM" id="SSF57625">
    <property type="entry name" value="Invertebrate chitin-binding proteins"/>
    <property type="match status" value="1"/>
</dbReference>
<feature type="chain" id="PRO_5012885365" evidence="1">
    <location>
        <begin position="20"/>
        <end position="264"/>
    </location>
</feature>
<accession>A0A1Q3FJQ5</accession>